<evidence type="ECO:0000256" key="5">
    <source>
        <dbReference type="ARBA" id="ARBA00022927"/>
    </source>
</evidence>
<organism evidence="12 13">
    <name type="scientific">Vavraia culicis (isolate floridensis)</name>
    <name type="common">Microsporidian parasite</name>
    <dbReference type="NCBI Taxonomy" id="948595"/>
    <lineage>
        <taxon>Eukaryota</taxon>
        <taxon>Fungi</taxon>
        <taxon>Fungi incertae sedis</taxon>
        <taxon>Microsporidia</taxon>
        <taxon>Pleistophoridae</taxon>
        <taxon>Vavraia</taxon>
    </lineage>
</organism>
<evidence type="ECO:0000313" key="12">
    <source>
        <dbReference type="EMBL" id="ELA47753.1"/>
    </source>
</evidence>
<keyword evidence="6 10" id="KW-1133">Transmembrane helix</keyword>
<reference evidence="13" key="1">
    <citation type="submission" date="2011-03" db="EMBL/GenBank/DDBJ databases">
        <title>The genome sequence of Vavraia culicis strain floridensis.</title>
        <authorList>
            <consortium name="The Broad Institute Genome Sequencing Platform"/>
            <person name="Cuomo C."/>
            <person name="Becnel J."/>
            <person name="Sanscrainte N."/>
            <person name="Young S.K."/>
            <person name="Zeng Q."/>
            <person name="Gargeya S."/>
            <person name="Fitzgerald M."/>
            <person name="Haas B."/>
            <person name="Abouelleil A."/>
            <person name="Alvarado L."/>
            <person name="Arachchi H.M."/>
            <person name="Berlin A."/>
            <person name="Chapman S.B."/>
            <person name="Gearin G."/>
            <person name="Goldberg J."/>
            <person name="Griggs A."/>
            <person name="Gujja S."/>
            <person name="Hansen M."/>
            <person name="Heiman D."/>
            <person name="Howarth C."/>
            <person name="Larimer J."/>
            <person name="Lui A."/>
            <person name="MacDonald P.J.P."/>
            <person name="McCowen C."/>
            <person name="Montmayeur A."/>
            <person name="Murphy C."/>
            <person name="Neiman D."/>
            <person name="Pearson M."/>
            <person name="Priest M."/>
            <person name="Roberts A."/>
            <person name="Saif S."/>
            <person name="Shea T."/>
            <person name="Sisk P."/>
            <person name="Stolte C."/>
            <person name="Sykes S."/>
            <person name="Wortman J."/>
            <person name="Nusbaum C."/>
            <person name="Birren B."/>
        </authorList>
    </citation>
    <scope>NUCLEOTIDE SEQUENCE [LARGE SCALE GENOMIC DNA]</scope>
    <source>
        <strain evidence="13">floridensis</strain>
    </source>
</reference>
<comment type="similarity">
    <text evidence="2">Belongs to the syntaxin family.</text>
</comment>
<accession>L2GWT6</accession>
<sequence length="260" mass="31351">MLFRYAFYPHLTIRYINPMNRTGEYLNFTRTSSYDGSDTKNRYGEREQGKKDGEQKNFYDSVYQNIQNFNTNVATYTSLLKKEQEFNKLQRETIDLFKMIELESNNDLKMHFEGIKKIIMTKLADKNAEIQSKKRRFINKNIHLEPEKPFVYLNAHQDRNLEMENKMIMKETQSLDYQMKQTRKSLQEIKHIQDQINLNLNVQNESIDQIFNKSKSISENVKGGNKYLKMGKEKRRLMRRALFIWLLCISFILLFLHWHY</sequence>
<dbReference type="GO" id="GO:0015031">
    <property type="term" value="P:protein transport"/>
    <property type="evidence" value="ECO:0007669"/>
    <property type="project" value="UniProtKB-KW"/>
</dbReference>
<dbReference type="HOGENOM" id="CLU_101897_0_0_1"/>
<dbReference type="PANTHER" id="PTHR15959:SF0">
    <property type="entry name" value="SYNTAXIN-18"/>
    <property type="match status" value="1"/>
</dbReference>
<dbReference type="GeneID" id="19878599"/>
<keyword evidence="8 10" id="KW-0472">Membrane</keyword>
<feature type="compositionally biased region" description="Basic and acidic residues" evidence="9">
    <location>
        <begin position="37"/>
        <end position="54"/>
    </location>
</feature>
<protein>
    <recommendedName>
        <fullName evidence="11">t-SNARE coiled-coil homology domain-containing protein</fullName>
    </recommendedName>
</protein>
<evidence type="ECO:0000256" key="10">
    <source>
        <dbReference type="SAM" id="Phobius"/>
    </source>
</evidence>
<dbReference type="Proteomes" id="UP000011081">
    <property type="component" value="Unassembled WGS sequence"/>
</dbReference>
<dbReference type="OMA" id="RRALFIW"/>
<evidence type="ECO:0000256" key="7">
    <source>
        <dbReference type="ARBA" id="ARBA00023054"/>
    </source>
</evidence>
<dbReference type="GO" id="GO:0005783">
    <property type="term" value="C:endoplasmic reticulum"/>
    <property type="evidence" value="ECO:0007669"/>
    <property type="project" value="TreeGrafter"/>
</dbReference>
<keyword evidence="5" id="KW-0653">Protein transport</keyword>
<evidence type="ECO:0000256" key="9">
    <source>
        <dbReference type="SAM" id="MobiDB-lite"/>
    </source>
</evidence>
<dbReference type="OrthoDB" id="2189922at2759"/>
<dbReference type="EMBL" id="GL877412">
    <property type="protein sequence ID" value="ELA47753.1"/>
    <property type="molecule type" value="Genomic_DNA"/>
</dbReference>
<feature type="transmembrane region" description="Helical" evidence="10">
    <location>
        <begin position="237"/>
        <end position="258"/>
    </location>
</feature>
<comment type="subcellular location">
    <subcellularLocation>
        <location evidence="1">Membrane</location>
        <topology evidence="1">Single-pass type IV membrane protein</topology>
    </subcellularLocation>
</comment>
<dbReference type="InParanoid" id="L2GWT6"/>
<feature type="region of interest" description="Disordered" evidence="9">
    <location>
        <begin position="35"/>
        <end position="54"/>
    </location>
</feature>
<keyword evidence="4 10" id="KW-0812">Transmembrane</keyword>
<dbReference type="VEuPathDB" id="MicrosporidiaDB:VCUG_00714"/>
<name>L2GWT6_VAVCU</name>
<dbReference type="PROSITE" id="PS50192">
    <property type="entry name" value="T_SNARE"/>
    <property type="match status" value="1"/>
</dbReference>
<evidence type="ECO:0000256" key="2">
    <source>
        <dbReference type="ARBA" id="ARBA00009063"/>
    </source>
</evidence>
<dbReference type="RefSeq" id="XP_008073737.1">
    <property type="nucleotide sequence ID" value="XM_008075546.1"/>
</dbReference>
<evidence type="ECO:0000313" key="13">
    <source>
        <dbReference type="Proteomes" id="UP000011081"/>
    </source>
</evidence>
<dbReference type="AlphaFoldDB" id="L2GWT6"/>
<keyword evidence="3" id="KW-0813">Transport</keyword>
<keyword evidence="13" id="KW-1185">Reference proteome</keyword>
<evidence type="ECO:0000256" key="8">
    <source>
        <dbReference type="ARBA" id="ARBA00023136"/>
    </source>
</evidence>
<dbReference type="Gene3D" id="1.20.5.110">
    <property type="match status" value="1"/>
</dbReference>
<evidence type="ECO:0000256" key="3">
    <source>
        <dbReference type="ARBA" id="ARBA00022448"/>
    </source>
</evidence>
<proteinExistence type="inferred from homology"/>
<evidence type="ECO:0000256" key="6">
    <source>
        <dbReference type="ARBA" id="ARBA00022989"/>
    </source>
</evidence>
<dbReference type="InterPro" id="IPR000727">
    <property type="entry name" value="T_SNARE_dom"/>
</dbReference>
<gene>
    <name evidence="12" type="ORF">VCUG_00714</name>
</gene>
<dbReference type="PANTHER" id="PTHR15959">
    <property type="entry name" value="SYNTAXIN-18"/>
    <property type="match status" value="1"/>
</dbReference>
<evidence type="ECO:0000256" key="4">
    <source>
        <dbReference type="ARBA" id="ARBA00022692"/>
    </source>
</evidence>
<dbReference type="GO" id="GO:0006890">
    <property type="term" value="P:retrograde vesicle-mediated transport, Golgi to endoplasmic reticulum"/>
    <property type="evidence" value="ECO:0007669"/>
    <property type="project" value="TreeGrafter"/>
</dbReference>
<dbReference type="STRING" id="948595.L2GWT6"/>
<feature type="domain" description="T-SNARE coiled-coil homology" evidence="11">
    <location>
        <begin position="169"/>
        <end position="231"/>
    </location>
</feature>
<dbReference type="GO" id="GO:0031201">
    <property type="term" value="C:SNARE complex"/>
    <property type="evidence" value="ECO:0007669"/>
    <property type="project" value="TreeGrafter"/>
</dbReference>
<evidence type="ECO:0000259" key="11">
    <source>
        <dbReference type="PROSITE" id="PS50192"/>
    </source>
</evidence>
<evidence type="ECO:0000256" key="1">
    <source>
        <dbReference type="ARBA" id="ARBA00004211"/>
    </source>
</evidence>
<keyword evidence="7" id="KW-0175">Coiled coil</keyword>